<proteinExistence type="predicted"/>
<reference evidence="1 2" key="1">
    <citation type="submission" date="2023-07" db="EMBL/GenBank/DDBJ databases">
        <title>Genomic Encyclopedia of Type Strains, Phase IV (KMG-IV): sequencing the most valuable type-strain genomes for metagenomic binning, comparative biology and taxonomic classification.</title>
        <authorList>
            <person name="Goeker M."/>
        </authorList>
    </citation>
    <scope>NUCLEOTIDE SEQUENCE [LARGE SCALE GENOMIC DNA]</scope>
    <source>
        <strain evidence="1 2">DSM 18695</strain>
    </source>
</reference>
<dbReference type="EMBL" id="JAUSVS010000001">
    <property type="protein sequence ID" value="MDQ0462949.1"/>
    <property type="molecule type" value="Genomic_DNA"/>
</dbReference>
<protein>
    <submittedName>
        <fullName evidence="1">Uncharacterized protein</fullName>
    </submittedName>
</protein>
<evidence type="ECO:0000313" key="2">
    <source>
        <dbReference type="Proteomes" id="UP001228905"/>
    </source>
</evidence>
<accession>A0ABU0ILV6</accession>
<evidence type="ECO:0000313" key="1">
    <source>
        <dbReference type="EMBL" id="MDQ0462949.1"/>
    </source>
</evidence>
<dbReference type="Proteomes" id="UP001228905">
    <property type="component" value="Unassembled WGS sequence"/>
</dbReference>
<keyword evidence="2" id="KW-1185">Reference proteome</keyword>
<gene>
    <name evidence="1" type="ORF">QO010_000697</name>
</gene>
<sequence length="105" mass="11996">MASTIKRPEEHYIRKFRPSYVGRDTIRTLLQNGYSLGICCKDCPRLIEWTPPELLERFEDRLDLRLADLVSRLACSGDGGCGSREVAVFPHLYDEPWTWPPSVGA</sequence>
<name>A0ABU0ILV6_9CAUL</name>
<organism evidence="1 2">
    <name type="scientific">Caulobacter ginsengisoli</name>
    <dbReference type="NCBI Taxonomy" id="400775"/>
    <lineage>
        <taxon>Bacteria</taxon>
        <taxon>Pseudomonadati</taxon>
        <taxon>Pseudomonadota</taxon>
        <taxon>Alphaproteobacteria</taxon>
        <taxon>Caulobacterales</taxon>
        <taxon>Caulobacteraceae</taxon>
        <taxon>Caulobacter</taxon>
    </lineage>
</organism>
<comment type="caution">
    <text evidence="1">The sequence shown here is derived from an EMBL/GenBank/DDBJ whole genome shotgun (WGS) entry which is preliminary data.</text>
</comment>
<dbReference type="RefSeq" id="WP_307346009.1">
    <property type="nucleotide sequence ID" value="NZ_JAUSVS010000001.1"/>
</dbReference>